<dbReference type="OMA" id="ARSLECF"/>
<organism evidence="4">
    <name type="scientific">Drosophila grimshawi</name>
    <name type="common">Hawaiian fruit fly</name>
    <name type="synonym">Idiomyia grimshawi</name>
    <dbReference type="NCBI Taxonomy" id="7222"/>
    <lineage>
        <taxon>Eukaryota</taxon>
        <taxon>Metazoa</taxon>
        <taxon>Ecdysozoa</taxon>
        <taxon>Arthropoda</taxon>
        <taxon>Hexapoda</taxon>
        <taxon>Insecta</taxon>
        <taxon>Pterygota</taxon>
        <taxon>Neoptera</taxon>
        <taxon>Endopterygota</taxon>
        <taxon>Diptera</taxon>
        <taxon>Brachycera</taxon>
        <taxon>Muscomorpha</taxon>
        <taxon>Ephydroidea</taxon>
        <taxon>Drosophilidae</taxon>
        <taxon>Drosophila</taxon>
        <taxon>Hawaiian Drosophila</taxon>
    </lineage>
</organism>
<dbReference type="InParanoid" id="B4J9G4"/>
<dbReference type="Pfam" id="PF05267">
    <property type="entry name" value="DUF725"/>
    <property type="match status" value="1"/>
</dbReference>
<evidence type="ECO:0000313" key="3">
    <source>
        <dbReference type="EMBL" id="EDW01445.1"/>
    </source>
</evidence>
<keyword evidence="1" id="KW-0732">Signal</keyword>
<dbReference type="Proteomes" id="UP000001070">
    <property type="component" value="Unassembled WGS sequence"/>
</dbReference>
<dbReference type="FunCoup" id="B4J9G4">
    <property type="interactions" value="1"/>
</dbReference>
<dbReference type="PhylomeDB" id="B4J9G4"/>
<gene>
    <name evidence="3" type="primary">Dgri\GH20449</name>
    <name evidence="3" type="ORF">Dgri_GH20449</name>
</gene>
<protein>
    <submittedName>
        <fullName evidence="3">GH20449</fullName>
    </submittedName>
</protein>
<feature type="signal peptide" evidence="1">
    <location>
        <begin position="1"/>
        <end position="17"/>
    </location>
</feature>
<dbReference type="AlphaFoldDB" id="B4J9G4"/>
<reference evidence="3 4" key="1">
    <citation type="journal article" date="2007" name="Nature">
        <title>Evolution of genes and genomes on the Drosophila phylogeny.</title>
        <authorList>
            <consortium name="Drosophila 12 Genomes Consortium"/>
            <person name="Clark A.G."/>
            <person name="Eisen M.B."/>
            <person name="Smith D.R."/>
            <person name="Bergman C.M."/>
            <person name="Oliver B."/>
            <person name="Markow T.A."/>
            <person name="Kaufman T.C."/>
            <person name="Kellis M."/>
            <person name="Gelbart W."/>
            <person name="Iyer V.N."/>
            <person name="Pollard D.A."/>
            <person name="Sackton T.B."/>
            <person name="Larracuente A.M."/>
            <person name="Singh N.D."/>
            <person name="Abad J.P."/>
            <person name="Abt D.N."/>
            <person name="Adryan B."/>
            <person name="Aguade M."/>
            <person name="Akashi H."/>
            <person name="Anderson W.W."/>
            <person name="Aquadro C.F."/>
            <person name="Ardell D.H."/>
            <person name="Arguello R."/>
            <person name="Artieri C.G."/>
            <person name="Barbash D.A."/>
            <person name="Barker D."/>
            <person name="Barsanti P."/>
            <person name="Batterham P."/>
            <person name="Batzoglou S."/>
            <person name="Begun D."/>
            <person name="Bhutkar A."/>
            <person name="Blanco E."/>
            <person name="Bosak S.A."/>
            <person name="Bradley R.K."/>
            <person name="Brand A.D."/>
            <person name="Brent M.R."/>
            <person name="Brooks A.N."/>
            <person name="Brown R.H."/>
            <person name="Butlin R.K."/>
            <person name="Caggese C."/>
            <person name="Calvi B.R."/>
            <person name="Bernardo de Carvalho A."/>
            <person name="Caspi A."/>
            <person name="Castrezana S."/>
            <person name="Celniker S.E."/>
            <person name="Chang J.L."/>
            <person name="Chapple C."/>
            <person name="Chatterji S."/>
            <person name="Chinwalla A."/>
            <person name="Civetta A."/>
            <person name="Clifton S.W."/>
            <person name="Comeron J.M."/>
            <person name="Costello J.C."/>
            <person name="Coyne J.A."/>
            <person name="Daub J."/>
            <person name="David R.G."/>
            <person name="Delcher A.L."/>
            <person name="Delehaunty K."/>
            <person name="Do C.B."/>
            <person name="Ebling H."/>
            <person name="Edwards K."/>
            <person name="Eickbush T."/>
            <person name="Evans J.D."/>
            <person name="Filipski A."/>
            <person name="Findeiss S."/>
            <person name="Freyhult E."/>
            <person name="Fulton L."/>
            <person name="Fulton R."/>
            <person name="Garcia A.C."/>
            <person name="Gardiner A."/>
            <person name="Garfield D.A."/>
            <person name="Garvin B.E."/>
            <person name="Gibson G."/>
            <person name="Gilbert D."/>
            <person name="Gnerre S."/>
            <person name="Godfrey J."/>
            <person name="Good R."/>
            <person name="Gotea V."/>
            <person name="Gravely B."/>
            <person name="Greenberg A.J."/>
            <person name="Griffiths-Jones S."/>
            <person name="Gross S."/>
            <person name="Guigo R."/>
            <person name="Gustafson E.A."/>
            <person name="Haerty W."/>
            <person name="Hahn M.W."/>
            <person name="Halligan D.L."/>
            <person name="Halpern A.L."/>
            <person name="Halter G.M."/>
            <person name="Han M.V."/>
            <person name="Heger A."/>
            <person name="Hillier L."/>
            <person name="Hinrichs A.S."/>
            <person name="Holmes I."/>
            <person name="Hoskins R.A."/>
            <person name="Hubisz M.J."/>
            <person name="Hultmark D."/>
            <person name="Huntley M.A."/>
            <person name="Jaffe D.B."/>
            <person name="Jagadeeshan S."/>
            <person name="Jeck W.R."/>
            <person name="Johnson J."/>
            <person name="Jones C.D."/>
            <person name="Jordan W.C."/>
            <person name="Karpen G.H."/>
            <person name="Kataoka E."/>
            <person name="Keightley P.D."/>
            <person name="Kheradpour P."/>
            <person name="Kirkness E.F."/>
            <person name="Koerich L.B."/>
            <person name="Kristiansen K."/>
            <person name="Kudrna D."/>
            <person name="Kulathinal R.J."/>
            <person name="Kumar S."/>
            <person name="Kwok R."/>
            <person name="Lander E."/>
            <person name="Langley C.H."/>
            <person name="Lapoint R."/>
            <person name="Lazzaro B.P."/>
            <person name="Lee S.J."/>
            <person name="Levesque L."/>
            <person name="Li R."/>
            <person name="Lin C.F."/>
            <person name="Lin M.F."/>
            <person name="Lindblad-Toh K."/>
            <person name="Llopart A."/>
            <person name="Long M."/>
            <person name="Low L."/>
            <person name="Lozovsky E."/>
            <person name="Lu J."/>
            <person name="Luo M."/>
            <person name="Machado C.A."/>
            <person name="Makalowski W."/>
            <person name="Marzo M."/>
            <person name="Matsuda M."/>
            <person name="Matzkin L."/>
            <person name="McAllister B."/>
            <person name="McBride C.S."/>
            <person name="McKernan B."/>
            <person name="McKernan K."/>
            <person name="Mendez-Lago M."/>
            <person name="Minx P."/>
            <person name="Mollenhauer M.U."/>
            <person name="Montooth K."/>
            <person name="Mount S.M."/>
            <person name="Mu X."/>
            <person name="Myers E."/>
            <person name="Negre B."/>
            <person name="Newfeld S."/>
            <person name="Nielsen R."/>
            <person name="Noor M.A."/>
            <person name="O'Grady P."/>
            <person name="Pachter L."/>
            <person name="Papaceit M."/>
            <person name="Parisi M.J."/>
            <person name="Parisi M."/>
            <person name="Parts L."/>
            <person name="Pedersen J.S."/>
            <person name="Pesole G."/>
            <person name="Phillippy A.M."/>
            <person name="Ponting C.P."/>
            <person name="Pop M."/>
            <person name="Porcelli D."/>
            <person name="Powell J.R."/>
            <person name="Prohaska S."/>
            <person name="Pruitt K."/>
            <person name="Puig M."/>
            <person name="Quesneville H."/>
            <person name="Ram K.R."/>
            <person name="Rand D."/>
            <person name="Rasmussen M.D."/>
            <person name="Reed L.K."/>
            <person name="Reenan R."/>
            <person name="Reily A."/>
            <person name="Remington K.A."/>
            <person name="Rieger T.T."/>
            <person name="Ritchie M.G."/>
            <person name="Robin C."/>
            <person name="Rogers Y.H."/>
            <person name="Rohde C."/>
            <person name="Rozas J."/>
            <person name="Rubenfield M.J."/>
            <person name="Ruiz A."/>
            <person name="Russo S."/>
            <person name="Salzberg S.L."/>
            <person name="Sanchez-Gracia A."/>
            <person name="Saranga D.J."/>
            <person name="Sato H."/>
            <person name="Schaeffer S.W."/>
            <person name="Schatz M.C."/>
            <person name="Schlenke T."/>
            <person name="Schwartz R."/>
            <person name="Segarra C."/>
            <person name="Singh R.S."/>
            <person name="Sirot L."/>
            <person name="Sirota M."/>
            <person name="Sisneros N.B."/>
            <person name="Smith C.D."/>
            <person name="Smith T.F."/>
            <person name="Spieth J."/>
            <person name="Stage D.E."/>
            <person name="Stark A."/>
            <person name="Stephan W."/>
            <person name="Strausberg R.L."/>
            <person name="Strempel S."/>
            <person name="Sturgill D."/>
            <person name="Sutton G."/>
            <person name="Sutton G.G."/>
            <person name="Tao W."/>
            <person name="Teichmann S."/>
            <person name="Tobari Y.N."/>
            <person name="Tomimura Y."/>
            <person name="Tsolas J.M."/>
            <person name="Valente V.L."/>
            <person name="Venter E."/>
            <person name="Venter J.C."/>
            <person name="Vicario S."/>
            <person name="Vieira F.G."/>
            <person name="Vilella A.J."/>
            <person name="Villasante A."/>
            <person name="Walenz B."/>
            <person name="Wang J."/>
            <person name="Wasserman M."/>
            <person name="Watts T."/>
            <person name="Wilson D."/>
            <person name="Wilson R.K."/>
            <person name="Wing R.A."/>
            <person name="Wolfner M.F."/>
            <person name="Wong A."/>
            <person name="Wong G.K."/>
            <person name="Wu C.I."/>
            <person name="Wu G."/>
            <person name="Yamamoto D."/>
            <person name="Yang H.P."/>
            <person name="Yang S.P."/>
            <person name="Yorke J.A."/>
            <person name="Yoshida K."/>
            <person name="Zdobnov E."/>
            <person name="Zhang P."/>
            <person name="Zhang Y."/>
            <person name="Zimin A.V."/>
            <person name="Baldwin J."/>
            <person name="Abdouelleil A."/>
            <person name="Abdulkadir J."/>
            <person name="Abebe A."/>
            <person name="Abera B."/>
            <person name="Abreu J."/>
            <person name="Acer S.C."/>
            <person name="Aftuck L."/>
            <person name="Alexander A."/>
            <person name="An P."/>
            <person name="Anderson E."/>
            <person name="Anderson S."/>
            <person name="Arachi H."/>
            <person name="Azer M."/>
            <person name="Bachantsang P."/>
            <person name="Barry A."/>
            <person name="Bayul T."/>
            <person name="Berlin A."/>
            <person name="Bessette D."/>
            <person name="Bloom T."/>
            <person name="Blye J."/>
            <person name="Boguslavskiy L."/>
            <person name="Bonnet C."/>
            <person name="Boukhgalter B."/>
            <person name="Bourzgui I."/>
            <person name="Brown A."/>
            <person name="Cahill P."/>
            <person name="Channer S."/>
            <person name="Cheshatsang Y."/>
            <person name="Chuda L."/>
            <person name="Citroen M."/>
            <person name="Collymore A."/>
            <person name="Cooke P."/>
            <person name="Costello M."/>
            <person name="D'Aco K."/>
            <person name="Daza R."/>
            <person name="De Haan G."/>
            <person name="DeGray S."/>
            <person name="DeMaso C."/>
            <person name="Dhargay N."/>
            <person name="Dooley K."/>
            <person name="Dooley E."/>
            <person name="Doricent M."/>
            <person name="Dorje P."/>
            <person name="Dorjee K."/>
            <person name="Dupes A."/>
            <person name="Elong R."/>
            <person name="Falk J."/>
            <person name="Farina A."/>
            <person name="Faro S."/>
            <person name="Ferguson D."/>
            <person name="Fisher S."/>
            <person name="Foley C.D."/>
            <person name="Franke A."/>
            <person name="Friedrich D."/>
            <person name="Gadbois L."/>
            <person name="Gearin G."/>
            <person name="Gearin C.R."/>
            <person name="Giannoukos G."/>
            <person name="Goode T."/>
            <person name="Graham J."/>
            <person name="Grandbois E."/>
            <person name="Grewal S."/>
            <person name="Gyaltsen K."/>
            <person name="Hafez N."/>
            <person name="Hagos B."/>
            <person name="Hall J."/>
            <person name="Henson C."/>
            <person name="Hollinger A."/>
            <person name="Honan T."/>
            <person name="Huard M.D."/>
            <person name="Hughes L."/>
            <person name="Hurhula B."/>
            <person name="Husby M.E."/>
            <person name="Kamat A."/>
            <person name="Kanga B."/>
            <person name="Kashin S."/>
            <person name="Khazanovich D."/>
            <person name="Kisner P."/>
            <person name="Lance K."/>
            <person name="Lara M."/>
            <person name="Lee W."/>
            <person name="Lennon N."/>
            <person name="Letendre F."/>
            <person name="LeVine R."/>
            <person name="Lipovsky A."/>
            <person name="Liu X."/>
            <person name="Liu J."/>
            <person name="Liu S."/>
            <person name="Lokyitsang T."/>
            <person name="Lokyitsang Y."/>
            <person name="Lubonja R."/>
            <person name="Lui A."/>
            <person name="MacDonald P."/>
            <person name="Magnisalis V."/>
            <person name="Maru K."/>
            <person name="Matthews C."/>
            <person name="McCusker W."/>
            <person name="McDonough S."/>
            <person name="Mehta T."/>
            <person name="Meldrim J."/>
            <person name="Meneus L."/>
            <person name="Mihai O."/>
            <person name="Mihalev A."/>
            <person name="Mihova T."/>
            <person name="Mittelman R."/>
            <person name="Mlenga V."/>
            <person name="Montmayeur A."/>
            <person name="Mulrain L."/>
            <person name="Navidi A."/>
            <person name="Naylor J."/>
            <person name="Negash T."/>
            <person name="Nguyen T."/>
            <person name="Nguyen N."/>
            <person name="Nicol R."/>
            <person name="Norbu C."/>
            <person name="Norbu N."/>
            <person name="Novod N."/>
            <person name="O'Neill B."/>
            <person name="Osman S."/>
            <person name="Markiewicz E."/>
            <person name="Oyono O.L."/>
            <person name="Patti C."/>
            <person name="Phunkhang P."/>
            <person name="Pierre F."/>
            <person name="Priest M."/>
            <person name="Raghuraman S."/>
            <person name="Rege F."/>
            <person name="Reyes R."/>
            <person name="Rise C."/>
            <person name="Rogov P."/>
            <person name="Ross K."/>
            <person name="Ryan E."/>
            <person name="Settipalli S."/>
            <person name="Shea T."/>
            <person name="Sherpa N."/>
            <person name="Shi L."/>
            <person name="Shih D."/>
            <person name="Sparrow T."/>
            <person name="Spaulding J."/>
            <person name="Stalker J."/>
            <person name="Stange-Thomann N."/>
            <person name="Stavropoulos S."/>
            <person name="Stone C."/>
            <person name="Strader C."/>
            <person name="Tesfaye S."/>
            <person name="Thomson T."/>
            <person name="Thoulutsang Y."/>
            <person name="Thoulutsang D."/>
            <person name="Topham K."/>
            <person name="Topping I."/>
            <person name="Tsamla T."/>
            <person name="Vassiliev H."/>
            <person name="Vo A."/>
            <person name="Wangchuk T."/>
            <person name="Wangdi T."/>
            <person name="Weiand M."/>
            <person name="Wilkinson J."/>
            <person name="Wilson A."/>
            <person name="Yadav S."/>
            <person name="Young G."/>
            <person name="Yu Q."/>
            <person name="Zembek L."/>
            <person name="Zhong D."/>
            <person name="Zimmer A."/>
            <person name="Zwirko Z."/>
            <person name="Jaffe D.B."/>
            <person name="Alvarez P."/>
            <person name="Brockman W."/>
            <person name="Butler J."/>
            <person name="Chin C."/>
            <person name="Gnerre S."/>
            <person name="Grabherr M."/>
            <person name="Kleber M."/>
            <person name="Mauceli E."/>
            <person name="MacCallum I."/>
        </authorList>
    </citation>
    <scope>NUCLEOTIDE SEQUENCE [LARGE SCALE GENOMIC DNA]</scope>
    <source>
        <strain evidence="4">Tucson 15287-2541.00</strain>
    </source>
</reference>
<dbReference type="InterPro" id="IPR007931">
    <property type="entry name" value="TsetseEP"/>
</dbReference>
<keyword evidence="4" id="KW-1185">Reference proteome</keyword>
<name>B4J9G4_DROGR</name>
<dbReference type="STRING" id="7222.B4J9G4"/>
<accession>B4J9G4</accession>
<proteinExistence type="predicted"/>
<evidence type="ECO:0000313" key="4">
    <source>
        <dbReference type="Proteomes" id="UP000001070"/>
    </source>
</evidence>
<feature type="chain" id="PRO_5002811818" evidence="1">
    <location>
        <begin position="18"/>
        <end position="205"/>
    </location>
</feature>
<evidence type="ECO:0000259" key="2">
    <source>
        <dbReference type="Pfam" id="PF05267"/>
    </source>
</evidence>
<evidence type="ECO:0000256" key="1">
    <source>
        <dbReference type="SAM" id="SignalP"/>
    </source>
</evidence>
<dbReference type="OrthoDB" id="8054395at2759"/>
<dbReference type="EMBL" id="CH916367">
    <property type="protein sequence ID" value="EDW01445.1"/>
    <property type="molecule type" value="Genomic_DNA"/>
</dbReference>
<sequence>MYTKLSILLLAIGLSQALPQLEIGLLQNSRAINQSNSDHLIDCFNTYILLVNQVAEGYKAEFSQCLSTADENHELFEENMKDNRTEIDNTATAACAALSTCSNNTGSVDYFECYANTAGNTTKTMYSISANSGELLTAVQEELRLIDHNRYICTNASERALREKQAVIYEDFNRCISGLEPLGPTNASSSALTTIIDDANDDESD</sequence>
<dbReference type="eggNOG" id="ENOG502RYEU">
    <property type="taxonomic scope" value="Eukaryota"/>
</dbReference>
<dbReference type="HOGENOM" id="CLU_097682_0_0_1"/>
<dbReference type="KEGG" id="dgr:6560755"/>
<feature type="domain" description="Protein TsetseEP" evidence="2">
    <location>
        <begin position="41"/>
        <end position="159"/>
    </location>
</feature>